<dbReference type="InterPro" id="IPR022192">
    <property type="entry name" value="SUV3_C"/>
</dbReference>
<reference evidence="22" key="2">
    <citation type="submission" date="2021-12" db="EMBL/GenBank/DDBJ databases">
        <title>Resequencing data analysis of finger millet.</title>
        <authorList>
            <person name="Hatakeyama M."/>
            <person name="Aluri S."/>
            <person name="Balachadran M.T."/>
            <person name="Sivarajan S.R."/>
            <person name="Poveda L."/>
            <person name="Shimizu-Inatsugi R."/>
            <person name="Schlapbach R."/>
            <person name="Sreeman S.M."/>
            <person name="Shimizu K.K."/>
        </authorList>
    </citation>
    <scope>NUCLEOTIDE SEQUENCE</scope>
</reference>
<dbReference type="GO" id="GO:0005524">
    <property type="term" value="F:ATP binding"/>
    <property type="evidence" value="ECO:0007669"/>
    <property type="project" value="UniProtKB-KW"/>
</dbReference>
<dbReference type="PANTHER" id="PTHR12131:SF28">
    <property type="entry name" value="DEXH-BOX ATP-DEPENDENT RNA HELICASE DEXH18, MITOCHONDRIAL"/>
    <property type="match status" value="1"/>
</dbReference>
<dbReference type="PANTHER" id="PTHR12131">
    <property type="entry name" value="ATP-DEPENDENT RNA AND DNA HELICASE"/>
    <property type="match status" value="1"/>
</dbReference>
<evidence type="ECO:0000256" key="7">
    <source>
        <dbReference type="ARBA" id="ARBA00012552"/>
    </source>
</evidence>
<dbReference type="AlphaFoldDB" id="A0AAV5CXQ4"/>
<name>A0AAV5CXQ4_ELECO</name>
<comment type="catalytic activity">
    <reaction evidence="17">
        <text>ATP + H2O = ADP + phosphate + H(+)</text>
        <dbReference type="Rhea" id="RHEA:13065"/>
        <dbReference type="ChEBI" id="CHEBI:15377"/>
        <dbReference type="ChEBI" id="CHEBI:15378"/>
        <dbReference type="ChEBI" id="CHEBI:30616"/>
        <dbReference type="ChEBI" id="CHEBI:43474"/>
        <dbReference type="ChEBI" id="CHEBI:456216"/>
        <dbReference type="EC" id="3.6.4.13"/>
    </reaction>
</comment>
<protein>
    <recommendedName>
        <fullName evidence="18">ATP-dependent RNA helicase SUV3L, mitochondrial</fullName>
        <ecNumber evidence="7">3.6.4.13</ecNumber>
    </recommendedName>
    <alternativeName>
        <fullName evidence="19">Protein SUPPRESSOR OF VAR 3-like</fullName>
    </alternativeName>
</protein>
<dbReference type="EMBL" id="BQKI01000009">
    <property type="protein sequence ID" value="GJN02697.1"/>
    <property type="molecule type" value="Genomic_DNA"/>
</dbReference>
<evidence type="ECO:0000256" key="10">
    <source>
        <dbReference type="ARBA" id="ARBA00022806"/>
    </source>
</evidence>
<dbReference type="GO" id="GO:0045025">
    <property type="term" value="C:mitochondrial degradosome"/>
    <property type="evidence" value="ECO:0007669"/>
    <property type="project" value="TreeGrafter"/>
</dbReference>
<sequence>MAAAAIAGALLRRSTSAAHRRVLLPLLSHLHRTTPQPPSPWLPPQNRFFCADTAGDPNQKSQPLDPKQLWREISASDPASGSSRLSKATWDAVGVLVRGFAKNPAMSDQALALYIPASAFPTYARRFREYLLPRISEDFAARLLALPAEDAHALLLPAFAEFCFSNLADELREHRSVMAAADLTAPHTWYPFARAMRRRIVYHCGPTNSGKTHNALTRFAAAKSGVYCSPLRLLAMEVFDKVNGLGVYCTLRTGQEVKEVPFANHVACTIEMVSTEELYEVAVVDEIQMMSDPVRGFAWTRAVLGLKADEIHLCGDPSVLKIVRKICGDTGDDLEVHQYERFKPLVVEAKTLLGDLKNVRAGDCIVAFSRREIFEVKLAIEKFTKHKCCVIYGALPPETRRQQAKLFNEQDNEYDVLVASDAVGMGLNLNIRRVVFYGLAKYNGDRMVPVPASQVKQIAGRAGRRGSVYPDGLTTTFLKDDLDYLIQCLQQQFEEAQKVGLFPCFEQVEMFASQFPNLSFNELLDKFRDNCRIDKTYFMCQQDSIKKVANMLERVQGLSLKDRYNFCFAPVNIRDPKAMYHLLRFATHYSQSRRVSIAMGVPRGSAKNDTELLDLETKHQVLSMYLWLSHHFEEDNFPHVQKAEEMATNIADLLGKSLAKVCWKPESRQQVRQRQQNGDEDKIDGEHTSSDGADGSRDVLVSPSFSIRVCLKPEVYLFKEIARQTQPESPFLCDVKFLWGYLIGLEMLNSWGKKVSANTTQKAQPNSTQANGQRESPRSRIYKPSNFPYHSTGRRSPPPNSVFGFPSSPVSHRAR</sequence>
<evidence type="ECO:0000256" key="17">
    <source>
        <dbReference type="ARBA" id="ARBA00047984"/>
    </source>
</evidence>
<keyword evidence="16" id="KW-1135">Mitochondrion nucleoid</keyword>
<evidence type="ECO:0000256" key="4">
    <source>
        <dbReference type="ARBA" id="ARBA00004436"/>
    </source>
</evidence>
<dbReference type="InterPro" id="IPR055206">
    <property type="entry name" value="DEXQc_SUV3"/>
</dbReference>
<dbReference type="GO" id="GO:0000965">
    <property type="term" value="P:mitochondrial RNA 3'-end processing"/>
    <property type="evidence" value="ECO:0007669"/>
    <property type="project" value="TreeGrafter"/>
</dbReference>
<evidence type="ECO:0000313" key="23">
    <source>
        <dbReference type="Proteomes" id="UP001054889"/>
    </source>
</evidence>
<keyword evidence="15" id="KW-0539">Nucleus</keyword>
<evidence type="ECO:0000256" key="12">
    <source>
        <dbReference type="ARBA" id="ARBA00022946"/>
    </source>
</evidence>
<keyword evidence="9" id="KW-0378">Hydrolase</keyword>
<comment type="subcellular location">
    <subcellularLocation>
        <location evidence="4">Mitochondrion matrix</location>
        <location evidence="4">Mitochondrion nucleoid</location>
    </subcellularLocation>
    <subcellularLocation>
        <location evidence="3">Nucleus</location>
    </subcellularLocation>
</comment>
<dbReference type="InterPro" id="IPR044774">
    <property type="entry name" value="Suv3_DEXQc"/>
</dbReference>
<evidence type="ECO:0000256" key="20">
    <source>
        <dbReference type="SAM" id="MobiDB-lite"/>
    </source>
</evidence>
<dbReference type="SUPFAM" id="SSF52540">
    <property type="entry name" value="P-loop containing nucleoside triphosphate hydrolases"/>
    <property type="match status" value="2"/>
</dbReference>
<dbReference type="InterPro" id="IPR001650">
    <property type="entry name" value="Helicase_C-like"/>
</dbReference>
<gene>
    <name evidence="22" type="primary">ga20075</name>
    <name evidence="22" type="ORF">PR202_ga20075</name>
</gene>
<dbReference type="GO" id="GO:0003724">
    <property type="term" value="F:RNA helicase activity"/>
    <property type="evidence" value="ECO:0007669"/>
    <property type="project" value="UniProtKB-EC"/>
</dbReference>
<feature type="region of interest" description="Disordered" evidence="20">
    <location>
        <begin position="668"/>
        <end position="697"/>
    </location>
</feature>
<dbReference type="GO" id="GO:0016787">
    <property type="term" value="F:hydrolase activity"/>
    <property type="evidence" value="ECO:0007669"/>
    <property type="project" value="UniProtKB-KW"/>
</dbReference>
<dbReference type="PROSITE" id="PS51194">
    <property type="entry name" value="HELICASE_CTER"/>
    <property type="match status" value="1"/>
</dbReference>
<keyword evidence="8" id="KW-0547">Nucleotide-binding</keyword>
<dbReference type="EC" id="3.6.4.13" evidence="7"/>
<keyword evidence="13" id="KW-0496">Mitochondrion</keyword>
<dbReference type="SMART" id="SM00490">
    <property type="entry name" value="HELICc"/>
    <property type="match status" value="1"/>
</dbReference>
<dbReference type="FunFam" id="1.20.272.40:FF:000003">
    <property type="entry name" value="ATP-dependent RNA helicase SUV3L, mitochondrial"/>
    <property type="match status" value="1"/>
</dbReference>
<dbReference type="CDD" id="cd17913">
    <property type="entry name" value="DEXQc_Suv3"/>
    <property type="match status" value="1"/>
</dbReference>
<evidence type="ECO:0000256" key="8">
    <source>
        <dbReference type="ARBA" id="ARBA00022741"/>
    </source>
</evidence>
<keyword evidence="23" id="KW-1185">Reference proteome</keyword>
<dbReference type="Proteomes" id="UP001054889">
    <property type="component" value="Unassembled WGS sequence"/>
</dbReference>
<keyword evidence="14" id="KW-0325">Glycoprotein</keyword>
<dbReference type="InterPro" id="IPR027417">
    <property type="entry name" value="P-loop_NTPase"/>
</dbReference>
<evidence type="ECO:0000259" key="21">
    <source>
        <dbReference type="PROSITE" id="PS51194"/>
    </source>
</evidence>
<reference evidence="22" key="1">
    <citation type="journal article" date="2018" name="DNA Res.">
        <title>Multiple hybrid de novo genome assembly of finger millet, an orphan allotetraploid crop.</title>
        <authorList>
            <person name="Hatakeyama M."/>
            <person name="Aluri S."/>
            <person name="Balachadran M.T."/>
            <person name="Sivarajan S.R."/>
            <person name="Patrignani A."/>
            <person name="Gruter S."/>
            <person name="Poveda L."/>
            <person name="Shimizu-Inatsugi R."/>
            <person name="Baeten J."/>
            <person name="Francoijs K.J."/>
            <person name="Nataraja K.N."/>
            <person name="Reddy Y.A.N."/>
            <person name="Phadnis S."/>
            <person name="Ravikumar R.L."/>
            <person name="Schlapbach R."/>
            <person name="Sreeman S.M."/>
            <person name="Shimizu K.K."/>
        </authorList>
    </citation>
    <scope>NUCLEOTIDE SEQUENCE</scope>
</reference>
<evidence type="ECO:0000256" key="6">
    <source>
        <dbReference type="ARBA" id="ARBA00011661"/>
    </source>
</evidence>
<evidence type="ECO:0000256" key="16">
    <source>
        <dbReference type="ARBA" id="ARBA00023271"/>
    </source>
</evidence>
<evidence type="ECO:0000256" key="15">
    <source>
        <dbReference type="ARBA" id="ARBA00023242"/>
    </source>
</evidence>
<feature type="region of interest" description="Disordered" evidence="20">
    <location>
        <begin position="758"/>
        <end position="815"/>
    </location>
</feature>
<evidence type="ECO:0000256" key="18">
    <source>
        <dbReference type="ARBA" id="ARBA00072220"/>
    </source>
</evidence>
<dbReference type="Gene3D" id="1.20.58.1080">
    <property type="match status" value="1"/>
</dbReference>
<dbReference type="FunFam" id="1.20.58.1080:FF:000002">
    <property type="entry name" value="DExH-box ATP-dependent RNA helicase DExH18 mitochondrial"/>
    <property type="match status" value="1"/>
</dbReference>
<feature type="compositionally biased region" description="Basic and acidic residues" evidence="20">
    <location>
        <begin position="677"/>
        <end position="697"/>
    </location>
</feature>
<evidence type="ECO:0000313" key="22">
    <source>
        <dbReference type="EMBL" id="GJN02697.1"/>
    </source>
</evidence>
<keyword evidence="11" id="KW-0067">ATP-binding</keyword>
<dbReference type="InterPro" id="IPR056377">
    <property type="entry name" value="DExH18_N"/>
</dbReference>
<dbReference type="Gene3D" id="1.20.272.40">
    <property type="match status" value="1"/>
</dbReference>
<dbReference type="Pfam" id="PF18147">
    <property type="entry name" value="Suv3_C_1"/>
    <property type="match status" value="1"/>
</dbReference>
<dbReference type="GO" id="GO:0042645">
    <property type="term" value="C:mitochondrial nucleoid"/>
    <property type="evidence" value="ECO:0007669"/>
    <property type="project" value="UniProtKB-SubCell"/>
</dbReference>
<comment type="caution">
    <text evidence="22">The sequence shown here is derived from an EMBL/GenBank/DDBJ whole genome shotgun (WGS) entry which is preliminary data.</text>
</comment>
<comment type="cofactor">
    <cofactor evidence="1">
        <name>Mn(2+)</name>
        <dbReference type="ChEBI" id="CHEBI:29035"/>
    </cofactor>
</comment>
<feature type="region of interest" description="Disordered" evidence="20">
    <location>
        <begin position="34"/>
        <end position="67"/>
    </location>
</feature>
<organism evidence="22 23">
    <name type="scientific">Eleusine coracana subsp. coracana</name>
    <dbReference type="NCBI Taxonomy" id="191504"/>
    <lineage>
        <taxon>Eukaryota</taxon>
        <taxon>Viridiplantae</taxon>
        <taxon>Streptophyta</taxon>
        <taxon>Embryophyta</taxon>
        <taxon>Tracheophyta</taxon>
        <taxon>Spermatophyta</taxon>
        <taxon>Magnoliopsida</taxon>
        <taxon>Liliopsida</taxon>
        <taxon>Poales</taxon>
        <taxon>Poaceae</taxon>
        <taxon>PACMAD clade</taxon>
        <taxon>Chloridoideae</taxon>
        <taxon>Cynodonteae</taxon>
        <taxon>Eleusininae</taxon>
        <taxon>Eleusine</taxon>
    </lineage>
</organism>
<dbReference type="Gene3D" id="3.40.50.300">
    <property type="entry name" value="P-loop containing nucleotide triphosphate hydrolases"/>
    <property type="match status" value="2"/>
</dbReference>
<dbReference type="Pfam" id="PF23703">
    <property type="entry name" value="DExH18_N"/>
    <property type="match status" value="1"/>
</dbReference>
<evidence type="ECO:0000256" key="19">
    <source>
        <dbReference type="ARBA" id="ARBA00080791"/>
    </source>
</evidence>
<keyword evidence="12" id="KW-0809">Transit peptide</keyword>
<dbReference type="GO" id="GO:0005634">
    <property type="term" value="C:nucleus"/>
    <property type="evidence" value="ECO:0007669"/>
    <property type="project" value="UniProtKB-SubCell"/>
</dbReference>
<evidence type="ECO:0000256" key="3">
    <source>
        <dbReference type="ARBA" id="ARBA00004123"/>
    </source>
</evidence>
<evidence type="ECO:0000256" key="14">
    <source>
        <dbReference type="ARBA" id="ARBA00023180"/>
    </source>
</evidence>
<evidence type="ECO:0000256" key="1">
    <source>
        <dbReference type="ARBA" id="ARBA00001936"/>
    </source>
</evidence>
<evidence type="ECO:0000256" key="5">
    <source>
        <dbReference type="ARBA" id="ARBA00008708"/>
    </source>
</evidence>
<proteinExistence type="inferred from homology"/>
<feature type="compositionally biased region" description="Polar residues" evidence="20">
    <location>
        <begin position="758"/>
        <end position="774"/>
    </location>
</feature>
<evidence type="ECO:0000256" key="13">
    <source>
        <dbReference type="ARBA" id="ARBA00023128"/>
    </source>
</evidence>
<dbReference type="CDD" id="cd18805">
    <property type="entry name" value="SF2_C_suv3"/>
    <property type="match status" value="1"/>
</dbReference>
<dbReference type="Pfam" id="PF00271">
    <property type="entry name" value="Helicase_C"/>
    <property type="match status" value="1"/>
</dbReference>
<feature type="domain" description="Helicase C-terminal" evidence="21">
    <location>
        <begin position="351"/>
        <end position="509"/>
    </location>
</feature>
<dbReference type="FunFam" id="3.40.50.300:FF:000957">
    <property type="entry name" value="ATP-dependent RNA helicase SUV3L, mitochondrial"/>
    <property type="match status" value="1"/>
</dbReference>
<comment type="cofactor">
    <cofactor evidence="2">
        <name>Mg(2+)</name>
        <dbReference type="ChEBI" id="CHEBI:18420"/>
    </cofactor>
</comment>
<accession>A0AAV5CXQ4</accession>
<evidence type="ECO:0000256" key="2">
    <source>
        <dbReference type="ARBA" id="ARBA00001946"/>
    </source>
</evidence>
<dbReference type="Pfam" id="PF22527">
    <property type="entry name" value="DEXQc_Suv3"/>
    <property type="match status" value="1"/>
</dbReference>
<keyword evidence="10" id="KW-0347">Helicase</keyword>
<dbReference type="InterPro" id="IPR041082">
    <property type="entry name" value="Suv3_C_1"/>
</dbReference>
<dbReference type="FunFam" id="3.40.50.300:FF:000269">
    <property type="entry name" value="ATP-dependent RNA helicase SUPV3L1, mitochondrial"/>
    <property type="match status" value="1"/>
</dbReference>
<dbReference type="InterPro" id="IPR050699">
    <property type="entry name" value="RNA-DNA_Helicase"/>
</dbReference>
<evidence type="ECO:0000256" key="11">
    <source>
        <dbReference type="ARBA" id="ARBA00022840"/>
    </source>
</evidence>
<comment type="subunit">
    <text evidence="6">Homodimer; in free form. Component of the mitochondrial degradosome (mtEXO) complex which is a heteropentamer containing 2 copies of SUPV3L1 and 3 copies of PNPT1.</text>
</comment>
<evidence type="ECO:0000256" key="9">
    <source>
        <dbReference type="ARBA" id="ARBA00022801"/>
    </source>
</evidence>
<dbReference type="Pfam" id="PF12513">
    <property type="entry name" value="SUV3_C"/>
    <property type="match status" value="1"/>
</dbReference>
<comment type="similarity">
    <text evidence="5">Belongs to the helicase family.</text>
</comment>